<keyword evidence="15" id="KW-1185">Reference proteome</keyword>
<evidence type="ECO:0000256" key="1">
    <source>
        <dbReference type="ARBA" id="ARBA00004496"/>
    </source>
</evidence>
<evidence type="ECO:0000256" key="12">
    <source>
        <dbReference type="RuleBase" id="RU004478"/>
    </source>
</evidence>
<dbReference type="AlphaFoldDB" id="A0A0X8X9K3"/>
<dbReference type="SUPFAM" id="SSF58014">
    <property type="entry name" value="Coiled-coil domain of nucleotide exchange factor GrpE"/>
    <property type="match status" value="1"/>
</dbReference>
<dbReference type="PROSITE" id="PS01071">
    <property type="entry name" value="GRPE"/>
    <property type="match status" value="1"/>
</dbReference>
<dbReference type="GO" id="GO:0042803">
    <property type="term" value="F:protein homodimerization activity"/>
    <property type="evidence" value="ECO:0007669"/>
    <property type="project" value="InterPro"/>
</dbReference>
<dbReference type="GO" id="GO:0000774">
    <property type="term" value="F:adenyl-nucleotide exchange factor activity"/>
    <property type="evidence" value="ECO:0007669"/>
    <property type="project" value="InterPro"/>
</dbReference>
<evidence type="ECO:0000256" key="3">
    <source>
        <dbReference type="ARBA" id="ARBA00011738"/>
    </source>
</evidence>
<comment type="function">
    <text evidence="7 10 11">Participates actively in the response to hyperosmotic and heat shock by preventing the aggregation of stress-denatured proteins, in association with DnaK and GrpE. It is the nucleotide exchange factor for DnaK and may function as a thermosensor. Unfolded proteins bind initially to DnaJ; upon interaction with the DnaJ-bound protein, DnaK hydrolyzes its bound ATP, resulting in the formation of a stable complex. GrpE releases ADP from DnaK; ATP binding to DnaK triggers the release of the substrate protein, thus completing the reaction cycle. Several rounds of ATP-dependent interactions between DnaJ, DnaK and GrpE are required for fully efficient folding.</text>
</comment>
<dbReference type="Gene3D" id="3.90.20.20">
    <property type="match status" value="1"/>
</dbReference>
<keyword evidence="4 10" id="KW-0963">Cytoplasm</keyword>
<reference evidence="14" key="1">
    <citation type="submission" date="2016-02" db="EMBL/GenBank/DDBJ databases">
        <title>Halorhodospira halochloris DSM-1059 complete genome, version 2.</title>
        <authorList>
            <person name="Tsukatani Y."/>
        </authorList>
    </citation>
    <scope>NUCLEOTIDE SEQUENCE</scope>
    <source>
        <strain evidence="14">DSM 1059</strain>
    </source>
</reference>
<gene>
    <name evidence="10" type="primary">grpE</name>
    <name evidence="14" type="ORF">HH1059_07480</name>
</gene>
<evidence type="ECO:0000256" key="8">
    <source>
        <dbReference type="ARBA" id="ARBA00072274"/>
    </source>
</evidence>
<evidence type="ECO:0000256" key="6">
    <source>
        <dbReference type="ARBA" id="ARBA00023186"/>
    </source>
</evidence>
<dbReference type="RefSeq" id="WP_096410316.1">
    <property type="nucleotide sequence ID" value="NZ_AP017372.2"/>
</dbReference>
<dbReference type="GO" id="GO:0006457">
    <property type="term" value="P:protein folding"/>
    <property type="evidence" value="ECO:0007669"/>
    <property type="project" value="InterPro"/>
</dbReference>
<sequence>MSDKHRDSPHEANKEEQQVAGGNDHHRQEQTGSADKSAHGSHGGSDSAATENQRDGSAGSSPDTAIEGDFIGAAEAQESSAEASADSAASGEVAADSPEVDGATTTQQGGVQGSEDDLADSEQPEAEQQGGNAEEQDPAQLQARIEQLEAELAEARQQVETHRDQALRIRAEMENMQRRAQKDVEQAKRQGLEKVASELLQVKDSLEMGVQAAEDEEADRAKLLEGSQLTLKMLNQVFERSQIEEINPQGERFNPDYHEAMAAQPSNDQEPNTVLHVVQKGYRLEERLLRPALVVVAKKADDAPGGQSGGSVDESV</sequence>
<comment type="subunit">
    <text evidence="3 10">Homodimer.</text>
</comment>
<feature type="compositionally biased region" description="Low complexity" evidence="13">
    <location>
        <begin position="126"/>
        <end position="141"/>
    </location>
</feature>
<organism evidence="14 15">
    <name type="scientific">Halorhodospira halochloris</name>
    <name type="common">Ectothiorhodospira halochloris</name>
    <dbReference type="NCBI Taxonomy" id="1052"/>
    <lineage>
        <taxon>Bacteria</taxon>
        <taxon>Pseudomonadati</taxon>
        <taxon>Pseudomonadota</taxon>
        <taxon>Gammaproteobacteria</taxon>
        <taxon>Chromatiales</taxon>
        <taxon>Ectothiorhodospiraceae</taxon>
        <taxon>Halorhodospira</taxon>
    </lineage>
</organism>
<dbReference type="InterPro" id="IPR000740">
    <property type="entry name" value="GrpE"/>
</dbReference>
<dbReference type="GO" id="GO:0051082">
    <property type="term" value="F:unfolded protein binding"/>
    <property type="evidence" value="ECO:0007669"/>
    <property type="project" value="TreeGrafter"/>
</dbReference>
<dbReference type="CDD" id="cd00446">
    <property type="entry name" value="GrpE"/>
    <property type="match status" value="1"/>
</dbReference>
<dbReference type="SUPFAM" id="SSF51064">
    <property type="entry name" value="Head domain of nucleotide exchange factor GrpE"/>
    <property type="match status" value="1"/>
</dbReference>
<evidence type="ECO:0000256" key="4">
    <source>
        <dbReference type="ARBA" id="ARBA00022490"/>
    </source>
</evidence>
<evidence type="ECO:0000256" key="9">
    <source>
        <dbReference type="ARBA" id="ARBA00076414"/>
    </source>
</evidence>
<keyword evidence="6 10" id="KW-0143">Chaperone</keyword>
<protein>
    <recommendedName>
        <fullName evidence="8 10">Protein GrpE</fullName>
    </recommendedName>
    <alternativeName>
        <fullName evidence="9 10">HSP-70 cofactor</fullName>
    </alternativeName>
</protein>
<feature type="compositionally biased region" description="Low complexity" evidence="13">
    <location>
        <begin position="72"/>
        <end position="97"/>
    </location>
</feature>
<evidence type="ECO:0000313" key="14">
    <source>
        <dbReference type="EMBL" id="BAU57438.1"/>
    </source>
</evidence>
<dbReference type="KEGG" id="hhk:HH1059_07480"/>
<evidence type="ECO:0000256" key="11">
    <source>
        <dbReference type="RuleBase" id="RU000639"/>
    </source>
</evidence>
<dbReference type="HAMAP" id="MF_01151">
    <property type="entry name" value="GrpE"/>
    <property type="match status" value="1"/>
</dbReference>
<accession>A0A0X8X9K3</accession>
<dbReference type="GO" id="GO:0051087">
    <property type="term" value="F:protein-folding chaperone binding"/>
    <property type="evidence" value="ECO:0007669"/>
    <property type="project" value="InterPro"/>
</dbReference>
<dbReference type="Proteomes" id="UP000218890">
    <property type="component" value="Chromosome"/>
</dbReference>
<evidence type="ECO:0000256" key="13">
    <source>
        <dbReference type="SAM" id="MobiDB-lite"/>
    </source>
</evidence>
<feature type="compositionally biased region" description="Acidic residues" evidence="13">
    <location>
        <begin position="114"/>
        <end position="125"/>
    </location>
</feature>
<name>A0A0X8X9K3_HALHR</name>
<dbReference type="PANTHER" id="PTHR21237">
    <property type="entry name" value="GRPE PROTEIN"/>
    <property type="match status" value="1"/>
</dbReference>
<evidence type="ECO:0000313" key="15">
    <source>
        <dbReference type="Proteomes" id="UP000218890"/>
    </source>
</evidence>
<evidence type="ECO:0000256" key="10">
    <source>
        <dbReference type="HAMAP-Rule" id="MF_01151"/>
    </source>
</evidence>
<comment type="subcellular location">
    <subcellularLocation>
        <location evidence="1 10">Cytoplasm</location>
    </subcellularLocation>
</comment>
<dbReference type="Pfam" id="PF01025">
    <property type="entry name" value="GrpE"/>
    <property type="match status" value="1"/>
</dbReference>
<dbReference type="GO" id="GO:0005829">
    <property type="term" value="C:cytosol"/>
    <property type="evidence" value="ECO:0007669"/>
    <property type="project" value="TreeGrafter"/>
</dbReference>
<evidence type="ECO:0000256" key="2">
    <source>
        <dbReference type="ARBA" id="ARBA00009054"/>
    </source>
</evidence>
<dbReference type="NCBIfam" id="NF010737">
    <property type="entry name" value="PRK14139.1"/>
    <property type="match status" value="1"/>
</dbReference>
<evidence type="ECO:0000256" key="5">
    <source>
        <dbReference type="ARBA" id="ARBA00023016"/>
    </source>
</evidence>
<dbReference type="PANTHER" id="PTHR21237:SF23">
    <property type="entry name" value="GRPE PROTEIN HOMOLOG, MITOCHONDRIAL"/>
    <property type="match status" value="1"/>
</dbReference>
<dbReference type="EMBL" id="AP017372">
    <property type="protein sequence ID" value="BAU57438.1"/>
    <property type="molecule type" value="Genomic_DNA"/>
</dbReference>
<feature type="region of interest" description="Disordered" evidence="13">
    <location>
        <begin position="1"/>
        <end position="141"/>
    </location>
</feature>
<proteinExistence type="inferred from homology"/>
<feature type="compositionally biased region" description="Basic and acidic residues" evidence="13">
    <location>
        <begin position="1"/>
        <end position="29"/>
    </location>
</feature>
<dbReference type="NCBIfam" id="NF010748">
    <property type="entry name" value="PRK14150.1"/>
    <property type="match status" value="1"/>
</dbReference>
<dbReference type="FunFam" id="2.30.22.10:FF:000001">
    <property type="entry name" value="Protein GrpE"/>
    <property type="match status" value="1"/>
</dbReference>
<dbReference type="InterPro" id="IPR009012">
    <property type="entry name" value="GrpE_head"/>
</dbReference>
<comment type="similarity">
    <text evidence="2 10 12">Belongs to the GrpE family.</text>
</comment>
<keyword evidence="5 10" id="KW-0346">Stress response</keyword>
<dbReference type="InterPro" id="IPR013805">
    <property type="entry name" value="GrpE_CC"/>
</dbReference>
<dbReference type="PRINTS" id="PR00773">
    <property type="entry name" value="GRPEPROTEIN"/>
</dbReference>
<evidence type="ECO:0000256" key="7">
    <source>
        <dbReference type="ARBA" id="ARBA00053401"/>
    </source>
</evidence>
<dbReference type="OrthoDB" id="9789811at2"/>
<dbReference type="Gene3D" id="2.30.22.10">
    <property type="entry name" value="Head domain of nucleotide exchange factor GrpE"/>
    <property type="match status" value="1"/>
</dbReference>